<keyword evidence="7" id="KW-0539">Nucleus</keyword>
<sequence length="359" mass="40108">MHGSVRISDSTRVNLWVHDINRGRQQYGAFHSLIQELRFDNARFSAYFRLDKSQFETLLRIGAPSIIRQDTHMRQAISPEERLRRLLHFLLLHGRLLENLNFRVGISTVSSIVPDVATAIWDCLVEEFMAQWIFTLCCGALDGKHVVIKAPAHSGSMYFNYKGTFSLVLLAVVDAEYCFRVIAVGGYGRTSDGGILANSAFGAALRSGTLQLPADLPLTGADHRGPQPHVFVADEAFPLRNKLMRPFPGRNLTREPRLVVENAFGILSSQWRIYRRALEVKVEVAEKCVKATCVLHNFMRKTTPPPSALRGKIPAGEVDPPPGLGRVAANNSAREAIRIREAFTSYFPTEGTVPWQDNV</sequence>
<comment type="cofactor">
    <cofactor evidence="1">
        <name>a divalent metal cation</name>
        <dbReference type="ChEBI" id="CHEBI:60240"/>
    </cofactor>
</comment>
<comment type="similarity">
    <text evidence="3">Belongs to the HARBI1 family.</text>
</comment>
<dbReference type="PANTHER" id="PTHR22930:SF279">
    <property type="entry name" value="SIMILAR TO ENSANGP00000010363"/>
    <property type="match status" value="1"/>
</dbReference>
<evidence type="ECO:0000259" key="8">
    <source>
        <dbReference type="Pfam" id="PF13359"/>
    </source>
</evidence>
<name>A0A8C5B2S4_GADMO</name>
<comment type="subcellular location">
    <subcellularLocation>
        <location evidence="2">Nucleus</location>
    </subcellularLocation>
</comment>
<protein>
    <recommendedName>
        <fullName evidence="8">DDE Tnp4 domain-containing protein</fullName>
    </recommendedName>
</protein>
<organism evidence="9 10">
    <name type="scientific">Gadus morhua</name>
    <name type="common">Atlantic cod</name>
    <dbReference type="NCBI Taxonomy" id="8049"/>
    <lineage>
        <taxon>Eukaryota</taxon>
        <taxon>Metazoa</taxon>
        <taxon>Chordata</taxon>
        <taxon>Craniata</taxon>
        <taxon>Vertebrata</taxon>
        <taxon>Euteleostomi</taxon>
        <taxon>Actinopterygii</taxon>
        <taxon>Neopterygii</taxon>
        <taxon>Teleostei</taxon>
        <taxon>Neoteleostei</taxon>
        <taxon>Acanthomorphata</taxon>
        <taxon>Zeiogadaria</taxon>
        <taxon>Gadariae</taxon>
        <taxon>Gadiformes</taxon>
        <taxon>Gadoidei</taxon>
        <taxon>Gadidae</taxon>
        <taxon>Gadus</taxon>
    </lineage>
</organism>
<dbReference type="Proteomes" id="UP000694546">
    <property type="component" value="Chromosome 15"/>
</dbReference>
<evidence type="ECO:0000313" key="10">
    <source>
        <dbReference type="Proteomes" id="UP000694546"/>
    </source>
</evidence>
<dbReference type="Ensembl" id="ENSGMOT00000033255.1">
    <property type="protein sequence ID" value="ENSGMOP00000040072.1"/>
    <property type="gene ID" value="ENSGMOG00000035195.1"/>
</dbReference>
<dbReference type="OMA" id="CAICDIL"/>
<reference evidence="9" key="1">
    <citation type="submission" date="2025-08" db="UniProtKB">
        <authorList>
            <consortium name="Ensembl"/>
        </authorList>
    </citation>
    <scope>IDENTIFICATION</scope>
</reference>
<keyword evidence="4" id="KW-0540">Nuclease</keyword>
<accession>A0A8C5B2S4</accession>
<dbReference type="InterPro" id="IPR027806">
    <property type="entry name" value="HARBI1_dom"/>
</dbReference>
<dbReference type="GO" id="GO:0005634">
    <property type="term" value="C:nucleus"/>
    <property type="evidence" value="ECO:0007669"/>
    <property type="project" value="UniProtKB-SubCell"/>
</dbReference>
<dbReference type="PANTHER" id="PTHR22930">
    <property type="match status" value="1"/>
</dbReference>
<evidence type="ECO:0000313" key="9">
    <source>
        <dbReference type="Ensembl" id="ENSGMOP00000040072.1"/>
    </source>
</evidence>
<feature type="domain" description="DDE Tnp4" evidence="8">
    <location>
        <begin position="141"/>
        <end position="297"/>
    </location>
</feature>
<evidence type="ECO:0000256" key="2">
    <source>
        <dbReference type="ARBA" id="ARBA00004123"/>
    </source>
</evidence>
<keyword evidence="5" id="KW-0479">Metal-binding</keyword>
<evidence type="ECO:0000256" key="5">
    <source>
        <dbReference type="ARBA" id="ARBA00022723"/>
    </source>
</evidence>
<dbReference type="GO" id="GO:0016787">
    <property type="term" value="F:hydrolase activity"/>
    <property type="evidence" value="ECO:0007669"/>
    <property type="project" value="UniProtKB-KW"/>
</dbReference>
<evidence type="ECO:0000256" key="4">
    <source>
        <dbReference type="ARBA" id="ARBA00022722"/>
    </source>
</evidence>
<dbReference type="GeneTree" id="ENSGT00940000164115"/>
<evidence type="ECO:0000256" key="7">
    <source>
        <dbReference type="ARBA" id="ARBA00023242"/>
    </source>
</evidence>
<dbReference type="InterPro" id="IPR045249">
    <property type="entry name" value="HARBI1-like"/>
</dbReference>
<reference evidence="9" key="2">
    <citation type="submission" date="2025-09" db="UniProtKB">
        <authorList>
            <consortium name="Ensembl"/>
        </authorList>
    </citation>
    <scope>IDENTIFICATION</scope>
</reference>
<evidence type="ECO:0000256" key="6">
    <source>
        <dbReference type="ARBA" id="ARBA00022801"/>
    </source>
</evidence>
<evidence type="ECO:0000256" key="1">
    <source>
        <dbReference type="ARBA" id="ARBA00001968"/>
    </source>
</evidence>
<keyword evidence="10" id="KW-1185">Reference proteome</keyword>
<dbReference type="GO" id="GO:0004518">
    <property type="term" value="F:nuclease activity"/>
    <property type="evidence" value="ECO:0007669"/>
    <property type="project" value="UniProtKB-KW"/>
</dbReference>
<dbReference type="GO" id="GO:0046872">
    <property type="term" value="F:metal ion binding"/>
    <property type="evidence" value="ECO:0007669"/>
    <property type="project" value="UniProtKB-KW"/>
</dbReference>
<evidence type="ECO:0000256" key="3">
    <source>
        <dbReference type="ARBA" id="ARBA00006958"/>
    </source>
</evidence>
<dbReference type="AlphaFoldDB" id="A0A8C5B2S4"/>
<proteinExistence type="inferred from homology"/>
<dbReference type="Pfam" id="PF13359">
    <property type="entry name" value="DDE_Tnp_4"/>
    <property type="match status" value="1"/>
</dbReference>
<keyword evidence="6" id="KW-0378">Hydrolase</keyword>